<keyword evidence="1" id="KW-1133">Transmembrane helix</keyword>
<dbReference type="EMBL" id="CAESPC010000007">
    <property type="protein sequence ID" value="CAB4366518.1"/>
    <property type="molecule type" value="Genomic_DNA"/>
</dbReference>
<reference evidence="2" key="1">
    <citation type="submission" date="2020-05" db="EMBL/GenBank/DDBJ databases">
        <authorList>
            <person name="Chiriac C."/>
            <person name="Salcher M."/>
            <person name="Ghai R."/>
            <person name="Kavagutti S V."/>
        </authorList>
    </citation>
    <scope>NUCLEOTIDE SEQUENCE</scope>
</reference>
<proteinExistence type="predicted"/>
<gene>
    <name evidence="3" type="ORF">UFOPK1458_00546</name>
    <name evidence="4" type="ORF">UFOPK3243_00008</name>
    <name evidence="2" type="ORF">UFOPK4180_00106</name>
</gene>
<evidence type="ECO:0000256" key="1">
    <source>
        <dbReference type="SAM" id="Phobius"/>
    </source>
</evidence>
<organism evidence="2">
    <name type="scientific">freshwater metagenome</name>
    <dbReference type="NCBI Taxonomy" id="449393"/>
    <lineage>
        <taxon>unclassified sequences</taxon>
        <taxon>metagenomes</taxon>
        <taxon>ecological metagenomes</taxon>
    </lineage>
</organism>
<feature type="transmembrane region" description="Helical" evidence="1">
    <location>
        <begin position="48"/>
        <end position="67"/>
    </location>
</feature>
<evidence type="ECO:0000313" key="3">
    <source>
        <dbReference type="EMBL" id="CAB4545664.1"/>
    </source>
</evidence>
<evidence type="ECO:0000313" key="4">
    <source>
        <dbReference type="EMBL" id="CAB4839238.1"/>
    </source>
</evidence>
<evidence type="ECO:0000313" key="2">
    <source>
        <dbReference type="EMBL" id="CAB4366518.1"/>
    </source>
</evidence>
<accession>A0A6J6ACR9</accession>
<feature type="transmembrane region" description="Helical" evidence="1">
    <location>
        <begin position="21"/>
        <end position="42"/>
    </location>
</feature>
<dbReference type="AlphaFoldDB" id="A0A6J6ACR9"/>
<dbReference type="Pfam" id="PF11292">
    <property type="entry name" value="DUF3093"/>
    <property type="match status" value="1"/>
</dbReference>
<name>A0A6J6ACR9_9ZZZZ</name>
<keyword evidence="1" id="KW-0472">Membrane</keyword>
<dbReference type="InterPro" id="IPR021443">
    <property type="entry name" value="DUF3093"/>
</dbReference>
<protein>
    <submittedName>
        <fullName evidence="2">Unannotated protein</fullName>
    </submittedName>
</protein>
<sequence>MQDNLDHMGEKKVILREVIRPPLWILAFIYLMFLSLVVAVWAAFDNRAAIFTGIAVTVLLIFIALAMKSEITIDSQEIHIGKAHIELKYLDSVEVLTPAQMQLLRTRDADPAAYLGIKFWISTGVKITLKDPRDPTPYLLISSKKSEELTNTLYKLL</sequence>
<dbReference type="EMBL" id="CAFAZZ010000001">
    <property type="protein sequence ID" value="CAB4839238.1"/>
    <property type="molecule type" value="Genomic_DNA"/>
</dbReference>
<keyword evidence="1" id="KW-0812">Transmembrane</keyword>
<dbReference type="EMBL" id="CAEZSQ010000107">
    <property type="protein sequence ID" value="CAB4545664.1"/>
    <property type="molecule type" value="Genomic_DNA"/>
</dbReference>